<evidence type="ECO:0000256" key="3">
    <source>
        <dbReference type="ARBA" id="ARBA00022807"/>
    </source>
</evidence>
<dbReference type="Pfam" id="PF03051">
    <property type="entry name" value="Peptidase_C1_2"/>
    <property type="match status" value="1"/>
</dbReference>
<keyword evidence="2 4" id="KW-0378">Hydrolase</keyword>
<evidence type="ECO:0000256" key="5">
    <source>
        <dbReference type="PIRSR" id="PIRSR005700-1"/>
    </source>
</evidence>
<dbReference type="GO" id="GO:0005737">
    <property type="term" value="C:cytoplasm"/>
    <property type="evidence" value="ECO:0007669"/>
    <property type="project" value="TreeGrafter"/>
</dbReference>
<keyword evidence="1 4" id="KW-0645">Protease</keyword>
<reference evidence="6 7" key="1">
    <citation type="submission" date="2012-08" db="EMBL/GenBank/DDBJ databases">
        <title>The Genome Sequence of Turicella otitidis ATCC 51513.</title>
        <authorList>
            <consortium name="The Broad Institute Genome Sequencing Platform"/>
            <person name="Earl A."/>
            <person name="Ward D."/>
            <person name="Feldgarden M."/>
            <person name="Gevers D."/>
            <person name="Huys G."/>
            <person name="Walker B."/>
            <person name="Young S.K."/>
            <person name="Zeng Q."/>
            <person name="Gargeya S."/>
            <person name="Fitzgerald M."/>
            <person name="Haas B."/>
            <person name="Abouelleil A."/>
            <person name="Alvarado L."/>
            <person name="Arachchi H.M."/>
            <person name="Berlin A.M."/>
            <person name="Chapman S.B."/>
            <person name="Goldberg J."/>
            <person name="Griggs A."/>
            <person name="Gujja S."/>
            <person name="Hansen M."/>
            <person name="Howarth C."/>
            <person name="Imamovic A."/>
            <person name="Larimer J."/>
            <person name="McCowen C."/>
            <person name="Montmayeur A."/>
            <person name="Murphy C."/>
            <person name="Neiman D."/>
            <person name="Pearson M."/>
            <person name="Priest M."/>
            <person name="Roberts A."/>
            <person name="Saif S."/>
            <person name="Shea T."/>
            <person name="Sisk P."/>
            <person name="Sykes S."/>
            <person name="Wortman J."/>
            <person name="Nusbaum C."/>
            <person name="Birren B."/>
        </authorList>
    </citation>
    <scope>NUCLEOTIDE SEQUENCE [LARGE SCALE GENOMIC DNA]</scope>
    <source>
        <strain evidence="6 7">ATCC 51513</strain>
    </source>
</reference>
<name>K0Z354_9CORY</name>
<dbReference type="OrthoDB" id="1111399at2"/>
<dbReference type="STRING" id="29321.AAV33_02020"/>
<dbReference type="HOGENOM" id="CLU_038600_0_1_11"/>
<keyword evidence="3 4" id="KW-0788">Thiol protease</keyword>
<dbReference type="SUPFAM" id="SSF54001">
    <property type="entry name" value="Cysteine proteinases"/>
    <property type="match status" value="1"/>
</dbReference>
<comment type="similarity">
    <text evidence="4">Belongs to the peptidase C1 family.</text>
</comment>
<dbReference type="GO" id="GO:0070005">
    <property type="term" value="F:cysteine-type aminopeptidase activity"/>
    <property type="evidence" value="ECO:0007669"/>
    <property type="project" value="InterPro"/>
</dbReference>
<proteinExistence type="inferred from homology"/>
<evidence type="ECO:0000256" key="1">
    <source>
        <dbReference type="ARBA" id="ARBA00022670"/>
    </source>
</evidence>
<dbReference type="PANTHER" id="PTHR10363">
    <property type="entry name" value="BLEOMYCIN HYDROLASE"/>
    <property type="match status" value="1"/>
</dbReference>
<evidence type="ECO:0000313" key="7">
    <source>
        <dbReference type="Proteomes" id="UP000006078"/>
    </source>
</evidence>
<accession>K0Z354</accession>
<dbReference type="GO" id="GO:0009636">
    <property type="term" value="P:response to toxic substance"/>
    <property type="evidence" value="ECO:0007669"/>
    <property type="project" value="TreeGrafter"/>
</dbReference>
<dbReference type="PATRIC" id="fig|883169.3.peg.1251"/>
<gene>
    <name evidence="6" type="ORF">HMPREF9719_01302</name>
</gene>
<dbReference type="Gene3D" id="3.90.70.10">
    <property type="entry name" value="Cysteine proteinases"/>
    <property type="match status" value="1"/>
</dbReference>
<evidence type="ECO:0000256" key="2">
    <source>
        <dbReference type="ARBA" id="ARBA00022801"/>
    </source>
</evidence>
<evidence type="ECO:0000256" key="4">
    <source>
        <dbReference type="PIRNR" id="PIRNR005700"/>
    </source>
</evidence>
<dbReference type="GO" id="GO:0006508">
    <property type="term" value="P:proteolysis"/>
    <property type="evidence" value="ECO:0007669"/>
    <property type="project" value="UniProtKB-KW"/>
</dbReference>
<organism evidence="6 7">
    <name type="scientific">Corynebacterium otitidis ATCC 51513</name>
    <dbReference type="NCBI Taxonomy" id="883169"/>
    <lineage>
        <taxon>Bacteria</taxon>
        <taxon>Bacillati</taxon>
        <taxon>Actinomycetota</taxon>
        <taxon>Actinomycetes</taxon>
        <taxon>Mycobacteriales</taxon>
        <taxon>Corynebacteriaceae</taxon>
        <taxon>Corynebacterium</taxon>
    </lineage>
</organism>
<dbReference type="PANTHER" id="PTHR10363:SF2">
    <property type="entry name" value="BLEOMYCIN HYDROLASE"/>
    <property type="match status" value="1"/>
</dbReference>
<dbReference type="InterPro" id="IPR038765">
    <property type="entry name" value="Papain-like_cys_pep_sf"/>
</dbReference>
<protein>
    <recommendedName>
        <fullName evidence="4">Aminopeptidase</fullName>
    </recommendedName>
</protein>
<dbReference type="PIRSF" id="PIRSF005700">
    <property type="entry name" value="PepC"/>
    <property type="match status" value="1"/>
</dbReference>
<sequence>MARYELTEDRLAALRGGLGDGGRPDAATRRALNAATTTDVDQLAINRDAVVALGPEVEGKLDSLSVTDQKQSGRCWMFAAFNVFRHRVAKELGVENFEFSEAYLQFYDLLGKAEVFLDSIAKFEPPYDEREAALLLGYPDGDGGWWEFFTSLVKRFGVVPKYAMPETQSSSQTRAMGRALGTVLRRGALAIDAGNATKEDVLRDVYRVLAVHLGVPPEEFTWQYRDKDGEFHREGTITPREFAERFLPDLDEYVQLGNDPRPDRPFGTRYLTEGQQNVPGGAEFTWVNASAEELKATARRSLEAEEPVWFSNDVKRQLQQKLGLWDTKLLDTDLFYGIDSELSKGDQMATRESVLTHAMVFTGYDEGVEGVTPPRWRVENSWGSKKFSSEGGEGYGVASDRWFDDNVFTIVVHRRFVDEKLLAAFDAEPVVLPPWDAMS</sequence>
<keyword evidence="7" id="KW-1185">Reference proteome</keyword>
<keyword evidence="4" id="KW-0031">Aminopeptidase</keyword>
<feature type="active site" evidence="5">
    <location>
        <position position="357"/>
    </location>
</feature>
<feature type="active site" evidence="5">
    <location>
        <position position="75"/>
    </location>
</feature>
<evidence type="ECO:0000313" key="6">
    <source>
        <dbReference type="EMBL" id="EJZ81785.1"/>
    </source>
</evidence>
<dbReference type="eggNOG" id="COG3579">
    <property type="taxonomic scope" value="Bacteria"/>
</dbReference>
<dbReference type="PROSITE" id="PS00139">
    <property type="entry name" value="THIOL_PROTEASE_CYS"/>
    <property type="match status" value="1"/>
</dbReference>
<dbReference type="AlphaFoldDB" id="K0Z354"/>
<comment type="caution">
    <text evidence="6">The sequence shown here is derived from an EMBL/GenBank/DDBJ whole genome shotgun (WGS) entry which is preliminary data.</text>
</comment>
<dbReference type="InterPro" id="IPR000169">
    <property type="entry name" value="Pept_cys_AS"/>
</dbReference>
<dbReference type="InterPro" id="IPR004134">
    <property type="entry name" value="Peptidase_C1B"/>
</dbReference>
<dbReference type="Proteomes" id="UP000006078">
    <property type="component" value="Unassembled WGS sequence"/>
</dbReference>
<dbReference type="GO" id="GO:0043418">
    <property type="term" value="P:homocysteine catabolic process"/>
    <property type="evidence" value="ECO:0007669"/>
    <property type="project" value="TreeGrafter"/>
</dbReference>
<dbReference type="RefSeq" id="WP_004601192.1">
    <property type="nucleotide sequence ID" value="NZ_HF541867.1"/>
</dbReference>
<feature type="active site" evidence="5">
    <location>
        <position position="380"/>
    </location>
</feature>
<dbReference type="EMBL" id="AHAE01000062">
    <property type="protein sequence ID" value="EJZ81785.1"/>
    <property type="molecule type" value="Genomic_DNA"/>
</dbReference>